<keyword evidence="3" id="KW-1185">Reference proteome</keyword>
<evidence type="ECO:0000313" key="2">
    <source>
        <dbReference type="EMBL" id="BBB24966.1"/>
    </source>
</evidence>
<dbReference type="OrthoDB" id="8557099at2"/>
<reference evidence="2 3" key="1">
    <citation type="journal article" date="2008" name="Int. J. Syst. Evol. Microbiol.">
        <title>Amphritea japonica sp. nov. and Amphritea balenae sp. nov., isolated from the sediment adjacent to sperm whale carcasses off Kagoshima, Japan.</title>
        <authorList>
            <person name="Miyazaki M."/>
            <person name="Nogi Y."/>
            <person name="Fujiwara Y."/>
            <person name="Kawato M."/>
            <person name="Nagahama T."/>
            <person name="Kubokawa K."/>
            <person name="Horikoshi K."/>
        </authorList>
    </citation>
    <scope>NUCLEOTIDE SEQUENCE [LARGE SCALE GENOMIC DNA]</scope>
    <source>
        <strain evidence="2 3">ATCC BAA-1530</strain>
    </source>
</reference>
<evidence type="ECO:0000313" key="3">
    <source>
        <dbReference type="Proteomes" id="UP000595663"/>
    </source>
</evidence>
<keyword evidence="1" id="KW-0812">Transmembrane</keyword>
<keyword evidence="1" id="KW-0472">Membrane</keyword>
<gene>
    <name evidence="2" type="ORF">AMJAP_0367</name>
</gene>
<keyword evidence="1" id="KW-1133">Transmembrane helix</keyword>
<accession>A0A7R6P9C5</accession>
<organism evidence="2 3">
    <name type="scientific">Amphritea japonica ATCC BAA-1530</name>
    <dbReference type="NCBI Taxonomy" id="1278309"/>
    <lineage>
        <taxon>Bacteria</taxon>
        <taxon>Pseudomonadati</taxon>
        <taxon>Pseudomonadota</taxon>
        <taxon>Gammaproteobacteria</taxon>
        <taxon>Oceanospirillales</taxon>
        <taxon>Oceanospirillaceae</taxon>
        <taxon>Amphritea</taxon>
    </lineage>
</organism>
<dbReference type="RefSeq" id="WP_019620858.1">
    <property type="nucleotide sequence ID" value="NZ_AP014545.1"/>
</dbReference>
<evidence type="ECO:0000256" key="1">
    <source>
        <dbReference type="SAM" id="Phobius"/>
    </source>
</evidence>
<feature type="transmembrane region" description="Helical" evidence="1">
    <location>
        <begin position="230"/>
        <end position="250"/>
    </location>
</feature>
<protein>
    <submittedName>
        <fullName evidence="2">Uncharacterized protein</fullName>
    </submittedName>
</protein>
<dbReference type="Proteomes" id="UP000595663">
    <property type="component" value="Chromosome"/>
</dbReference>
<dbReference type="EMBL" id="AP014545">
    <property type="protein sequence ID" value="BBB24966.1"/>
    <property type="molecule type" value="Genomic_DNA"/>
</dbReference>
<proteinExistence type="predicted"/>
<name>A0A7R6P9C5_9GAMM</name>
<sequence>MRNLILFLWLLTGQVQADLHWQPSTGETKGHQGAKAHVFKLVDRLSGTNSSVELIHSDLERSVLFSGSELFRINSTGKNNYHALIAHENGNKYRRMAVRYLYLNGKPVDYSPSDLLAVGLGAFEIIPDPLPREHWRYTSGKNYSFLLKFEGELLTDQPVLVMTEFGASEILHSDATGRLEIAIPNDFPDVKPGKRANPPGELRLFSELTREGIEYQTSLSAEYRVSSESWQSVSLGSGVALGGLVFGFWLNRRLPVHSRRKTK</sequence>
<dbReference type="AlphaFoldDB" id="A0A7R6P9C5"/>
<dbReference type="KEGG" id="ajp:AMJAP_0367"/>